<reference evidence="3" key="1">
    <citation type="submission" date="2018-05" db="EMBL/GenBank/DDBJ databases">
        <authorList>
            <person name="Lanie J.A."/>
            <person name="Ng W.-L."/>
            <person name="Kazmierczak K.M."/>
            <person name="Andrzejewski T.M."/>
            <person name="Davidsen T.M."/>
            <person name="Wayne K.J."/>
            <person name="Tettelin H."/>
            <person name="Glass J.I."/>
            <person name="Rusch D."/>
            <person name="Podicherti R."/>
            <person name="Tsui H.-C.T."/>
            <person name="Winkler M.E."/>
        </authorList>
    </citation>
    <scope>NUCLEOTIDE SEQUENCE</scope>
</reference>
<proteinExistence type="predicted"/>
<dbReference type="EMBL" id="UINC01190657">
    <property type="protein sequence ID" value="SVE04918.1"/>
    <property type="molecule type" value="Genomic_DNA"/>
</dbReference>
<keyword evidence="1" id="KW-0560">Oxidoreductase</keyword>
<sequence>MPIPDRAEFVVIGAGIHGLSTAWRLAERLTDAGEQVDGRIIVLDKSGIASGASGIACGVIRNNYFQPAMRELMAHSVGIWESDPETFSYHPVGYLQISCEAMREDASEIFSQQQAIGYESVFVEGGDASTIYMREFFDDWQARGITSVLHEKRGGYA</sequence>
<organism evidence="3">
    <name type="scientific">marine metagenome</name>
    <dbReference type="NCBI Taxonomy" id="408172"/>
    <lineage>
        <taxon>unclassified sequences</taxon>
        <taxon>metagenomes</taxon>
        <taxon>ecological metagenomes</taxon>
    </lineage>
</organism>
<name>A0A383ACU2_9ZZZZ</name>
<dbReference type="Gene3D" id="3.50.50.60">
    <property type="entry name" value="FAD/NAD(P)-binding domain"/>
    <property type="match status" value="1"/>
</dbReference>
<evidence type="ECO:0000313" key="3">
    <source>
        <dbReference type="EMBL" id="SVE04918.1"/>
    </source>
</evidence>
<dbReference type="AlphaFoldDB" id="A0A383ACU2"/>
<dbReference type="GO" id="GO:0005737">
    <property type="term" value="C:cytoplasm"/>
    <property type="evidence" value="ECO:0007669"/>
    <property type="project" value="TreeGrafter"/>
</dbReference>
<protein>
    <recommendedName>
        <fullName evidence="2">FAD dependent oxidoreductase domain-containing protein</fullName>
    </recommendedName>
</protein>
<feature type="domain" description="FAD dependent oxidoreductase" evidence="2">
    <location>
        <begin position="9"/>
        <end position="125"/>
    </location>
</feature>
<dbReference type="PANTHER" id="PTHR13847:SF287">
    <property type="entry name" value="FAD-DEPENDENT OXIDOREDUCTASE DOMAIN-CONTAINING PROTEIN 1"/>
    <property type="match status" value="1"/>
</dbReference>
<dbReference type="SUPFAM" id="SSF51905">
    <property type="entry name" value="FAD/NAD(P)-binding domain"/>
    <property type="match status" value="1"/>
</dbReference>
<dbReference type="InterPro" id="IPR036188">
    <property type="entry name" value="FAD/NAD-bd_sf"/>
</dbReference>
<gene>
    <name evidence="3" type="ORF">METZ01_LOCUS457772</name>
</gene>
<dbReference type="InterPro" id="IPR006076">
    <property type="entry name" value="FAD-dep_OxRdtase"/>
</dbReference>
<accession>A0A383ACU2</accession>
<evidence type="ECO:0000259" key="2">
    <source>
        <dbReference type="Pfam" id="PF01266"/>
    </source>
</evidence>
<feature type="non-terminal residue" evidence="3">
    <location>
        <position position="157"/>
    </location>
</feature>
<dbReference type="GO" id="GO:0016491">
    <property type="term" value="F:oxidoreductase activity"/>
    <property type="evidence" value="ECO:0007669"/>
    <property type="project" value="UniProtKB-KW"/>
</dbReference>
<dbReference type="PANTHER" id="PTHR13847">
    <property type="entry name" value="SARCOSINE DEHYDROGENASE-RELATED"/>
    <property type="match status" value="1"/>
</dbReference>
<evidence type="ECO:0000256" key="1">
    <source>
        <dbReference type="ARBA" id="ARBA00023002"/>
    </source>
</evidence>
<dbReference type="Pfam" id="PF01266">
    <property type="entry name" value="DAO"/>
    <property type="match status" value="1"/>
</dbReference>